<feature type="transmembrane region" description="Helical" evidence="1">
    <location>
        <begin position="21"/>
        <end position="37"/>
    </location>
</feature>
<dbReference type="AlphaFoldDB" id="A0A916TAF8"/>
<sequence length="237" mass="25162">MADSSGHERVRRRSGDGEHRLPPAAAVVVAAVTYGFLPESLLVAPRFAIPGVEVVLLIALVVTNPVRMTRESRWSRGVSMALAALVIATNLVALGMLIRALVAAKTPGGPLLVAAMQVWLTNVIGFALLFWELDRGGPVSRRSRDRDELPAADWRFSQDENDDAVVEVAITASGRSGWIPTFVDYLYLSLTNSSAFSPTDTMPLASRAKVLMGVEATAALLTSLLVIARAVGSLGGG</sequence>
<evidence type="ECO:0000313" key="3">
    <source>
        <dbReference type="Proteomes" id="UP000636793"/>
    </source>
</evidence>
<evidence type="ECO:0008006" key="4">
    <source>
        <dbReference type="Google" id="ProtNLM"/>
    </source>
</evidence>
<dbReference type="Proteomes" id="UP000636793">
    <property type="component" value="Unassembled WGS sequence"/>
</dbReference>
<dbReference type="RefSeq" id="WP_188837581.1">
    <property type="nucleotide sequence ID" value="NZ_BMHI01000004.1"/>
</dbReference>
<feature type="transmembrane region" description="Helical" evidence="1">
    <location>
        <begin position="78"/>
        <end position="98"/>
    </location>
</feature>
<proteinExistence type="predicted"/>
<keyword evidence="1" id="KW-0812">Transmembrane</keyword>
<comment type="caution">
    <text evidence="2">The sequence shown here is derived from an EMBL/GenBank/DDBJ whole genome shotgun (WGS) entry which is preliminary data.</text>
</comment>
<dbReference type="EMBL" id="BMHI01000004">
    <property type="protein sequence ID" value="GGB35140.1"/>
    <property type="molecule type" value="Genomic_DNA"/>
</dbReference>
<keyword evidence="1" id="KW-0472">Membrane</keyword>
<organism evidence="2 3">
    <name type="scientific">Flexivirga endophytica</name>
    <dbReference type="NCBI Taxonomy" id="1849103"/>
    <lineage>
        <taxon>Bacteria</taxon>
        <taxon>Bacillati</taxon>
        <taxon>Actinomycetota</taxon>
        <taxon>Actinomycetes</taxon>
        <taxon>Micrococcales</taxon>
        <taxon>Dermacoccaceae</taxon>
        <taxon>Flexivirga</taxon>
    </lineage>
</organism>
<evidence type="ECO:0000256" key="1">
    <source>
        <dbReference type="SAM" id="Phobius"/>
    </source>
</evidence>
<protein>
    <recommendedName>
        <fullName evidence="4">DUF1345 domain-containing protein</fullName>
    </recommendedName>
</protein>
<reference evidence="2" key="1">
    <citation type="journal article" date="2014" name="Int. J. Syst. Evol. Microbiol.">
        <title>Complete genome sequence of Corynebacterium casei LMG S-19264T (=DSM 44701T), isolated from a smear-ripened cheese.</title>
        <authorList>
            <consortium name="US DOE Joint Genome Institute (JGI-PGF)"/>
            <person name="Walter F."/>
            <person name="Albersmeier A."/>
            <person name="Kalinowski J."/>
            <person name="Ruckert C."/>
        </authorList>
    </citation>
    <scope>NUCLEOTIDE SEQUENCE</scope>
    <source>
        <strain evidence="2">CGMCC 1.15085</strain>
    </source>
</reference>
<keyword evidence="1" id="KW-1133">Transmembrane helix</keyword>
<name>A0A916TAF8_9MICO</name>
<keyword evidence="3" id="KW-1185">Reference proteome</keyword>
<reference evidence="2" key="2">
    <citation type="submission" date="2020-09" db="EMBL/GenBank/DDBJ databases">
        <authorList>
            <person name="Sun Q."/>
            <person name="Zhou Y."/>
        </authorList>
    </citation>
    <scope>NUCLEOTIDE SEQUENCE</scope>
    <source>
        <strain evidence="2">CGMCC 1.15085</strain>
    </source>
</reference>
<evidence type="ECO:0000313" key="2">
    <source>
        <dbReference type="EMBL" id="GGB35140.1"/>
    </source>
</evidence>
<accession>A0A916TAF8</accession>
<feature type="transmembrane region" description="Helical" evidence="1">
    <location>
        <begin position="43"/>
        <end position="66"/>
    </location>
</feature>
<gene>
    <name evidence="2" type="ORF">GCM10011492_27270</name>
</gene>
<feature type="transmembrane region" description="Helical" evidence="1">
    <location>
        <begin position="210"/>
        <end position="231"/>
    </location>
</feature>
<feature type="transmembrane region" description="Helical" evidence="1">
    <location>
        <begin position="110"/>
        <end position="131"/>
    </location>
</feature>